<evidence type="ECO:0000313" key="2">
    <source>
        <dbReference type="Proteomes" id="UP001153678"/>
    </source>
</evidence>
<gene>
    <name evidence="1" type="ORF">FWILDA_LOCUS14049</name>
</gene>
<accession>A0A9W4T1I8</accession>
<sequence>TLEKLKKQQNKYAKHFAIKMPSPPSLLRYVQNPEDQNPEGS</sequence>
<feature type="non-terminal residue" evidence="1">
    <location>
        <position position="41"/>
    </location>
</feature>
<protein>
    <submittedName>
        <fullName evidence="1">330_t:CDS:1</fullName>
    </submittedName>
</protein>
<dbReference type="EMBL" id="CAMKVN010005791">
    <property type="protein sequence ID" value="CAI2189379.1"/>
    <property type="molecule type" value="Genomic_DNA"/>
</dbReference>
<comment type="caution">
    <text evidence="1">The sequence shown here is derived from an EMBL/GenBank/DDBJ whole genome shotgun (WGS) entry which is preliminary data.</text>
</comment>
<name>A0A9W4T1I8_9GLOM</name>
<evidence type="ECO:0000313" key="1">
    <source>
        <dbReference type="EMBL" id="CAI2189379.1"/>
    </source>
</evidence>
<organism evidence="1 2">
    <name type="scientific">Funneliformis geosporum</name>
    <dbReference type="NCBI Taxonomy" id="1117311"/>
    <lineage>
        <taxon>Eukaryota</taxon>
        <taxon>Fungi</taxon>
        <taxon>Fungi incertae sedis</taxon>
        <taxon>Mucoromycota</taxon>
        <taxon>Glomeromycotina</taxon>
        <taxon>Glomeromycetes</taxon>
        <taxon>Glomerales</taxon>
        <taxon>Glomeraceae</taxon>
        <taxon>Funneliformis</taxon>
    </lineage>
</organism>
<proteinExistence type="predicted"/>
<dbReference type="Proteomes" id="UP001153678">
    <property type="component" value="Unassembled WGS sequence"/>
</dbReference>
<keyword evidence="2" id="KW-1185">Reference proteome</keyword>
<dbReference type="AlphaFoldDB" id="A0A9W4T1I8"/>
<reference evidence="1" key="1">
    <citation type="submission" date="2022-08" db="EMBL/GenBank/DDBJ databases">
        <authorList>
            <person name="Kallberg Y."/>
            <person name="Tangrot J."/>
            <person name="Rosling A."/>
        </authorList>
    </citation>
    <scope>NUCLEOTIDE SEQUENCE</scope>
    <source>
        <strain evidence="1">Wild A</strain>
    </source>
</reference>